<reference evidence="1 2" key="1">
    <citation type="submission" date="2016-10" db="EMBL/GenBank/DDBJ databases">
        <authorList>
            <person name="de Groot N.N."/>
        </authorList>
    </citation>
    <scope>NUCLEOTIDE SEQUENCE [LARGE SCALE GENOMIC DNA]</scope>
    <source>
        <strain evidence="1 2">CGMCC 1.10267</strain>
    </source>
</reference>
<proteinExistence type="predicted"/>
<dbReference type="AlphaFoldDB" id="A0A1G7S759"/>
<accession>A0A1G7S759</accession>
<protein>
    <submittedName>
        <fullName evidence="1">Uncharacterized protein</fullName>
    </submittedName>
</protein>
<evidence type="ECO:0000313" key="1">
    <source>
        <dbReference type="EMBL" id="SDG18821.1"/>
    </source>
</evidence>
<name>A0A1G7S759_9HYPH</name>
<evidence type="ECO:0000313" key="2">
    <source>
        <dbReference type="Proteomes" id="UP000199495"/>
    </source>
</evidence>
<dbReference type="RefSeq" id="WP_090590354.1">
    <property type="nucleotide sequence ID" value="NZ_FNCS01000001.1"/>
</dbReference>
<sequence length="60" mass="6589">MKAQADKRADEAVEWLVANWAQAINKPLTVTLKDKFGLGRAECPAIIARAIRQRQLGGAQ</sequence>
<organism evidence="1 2">
    <name type="scientific">Pelagibacterium luteolum</name>
    <dbReference type="NCBI Taxonomy" id="440168"/>
    <lineage>
        <taxon>Bacteria</taxon>
        <taxon>Pseudomonadati</taxon>
        <taxon>Pseudomonadota</taxon>
        <taxon>Alphaproteobacteria</taxon>
        <taxon>Hyphomicrobiales</taxon>
        <taxon>Devosiaceae</taxon>
        <taxon>Pelagibacterium</taxon>
    </lineage>
</organism>
<gene>
    <name evidence="1" type="ORF">SAMN04487974_101342</name>
</gene>
<keyword evidence="2" id="KW-1185">Reference proteome</keyword>
<dbReference type="Proteomes" id="UP000199495">
    <property type="component" value="Unassembled WGS sequence"/>
</dbReference>
<dbReference type="EMBL" id="FNCS01000001">
    <property type="protein sequence ID" value="SDG18821.1"/>
    <property type="molecule type" value="Genomic_DNA"/>
</dbReference>
<dbReference type="STRING" id="440168.SAMN04487974_101342"/>